<gene>
    <name evidence="1" type="ordered locus">PXO_00682</name>
</gene>
<organism evidence="1 2">
    <name type="scientific">Xanthomonas oryzae pv. oryzae (strain PXO99A)</name>
    <dbReference type="NCBI Taxonomy" id="360094"/>
    <lineage>
        <taxon>Bacteria</taxon>
        <taxon>Pseudomonadati</taxon>
        <taxon>Pseudomonadota</taxon>
        <taxon>Gammaproteobacteria</taxon>
        <taxon>Lysobacterales</taxon>
        <taxon>Lysobacteraceae</taxon>
        <taxon>Xanthomonas</taxon>
    </lineage>
</organism>
<proteinExistence type="predicted"/>
<dbReference type="KEGG" id="xop:PXO_00682"/>
<evidence type="ECO:0000313" key="1">
    <source>
        <dbReference type="EMBL" id="ACD58810.1"/>
    </source>
</evidence>
<dbReference type="EMBL" id="CP000967">
    <property type="protein sequence ID" value="ACD58810.1"/>
    <property type="molecule type" value="Genomic_DNA"/>
</dbReference>
<sequence length="42" mass="4430">MLEASALCCIAPPADSVSAQHRHAMASGNARVRRRVRTPANG</sequence>
<evidence type="ECO:0000313" key="2">
    <source>
        <dbReference type="Proteomes" id="UP000001740"/>
    </source>
</evidence>
<dbReference type="HOGENOM" id="CLU_3259877_0_0_6"/>
<dbReference type="AlphaFoldDB" id="A0A0K0GKD7"/>
<dbReference type="Proteomes" id="UP000001740">
    <property type="component" value="Chromosome"/>
</dbReference>
<reference evidence="1 2" key="1">
    <citation type="journal article" date="2008" name="BMC Genomics">
        <title>Genome sequence and rapid evolution of the rice pathogen Xanthomonas oryzae pv. oryzae PXO99A.</title>
        <authorList>
            <person name="Salzberg S.L."/>
            <person name="Sommer D.D."/>
            <person name="Schatz M.C."/>
            <person name="Phillippy A.M."/>
            <person name="Rabinowicz P.D."/>
            <person name="Tsuge S."/>
            <person name="Furutani A."/>
            <person name="Ochiai H."/>
            <person name="Delcher A.L."/>
            <person name="Kelley D."/>
            <person name="Madupu R."/>
            <person name="Puiu D."/>
            <person name="Radune D."/>
            <person name="Shumway M."/>
            <person name="Trapnell C."/>
            <person name="Aparna G."/>
            <person name="Jha G."/>
            <person name="Pandey A."/>
            <person name="Patil P.B."/>
            <person name="Ishihara H."/>
            <person name="Meyer D.F."/>
            <person name="Szurek B."/>
            <person name="Verdier V."/>
            <person name="Koebnik R."/>
            <person name="Dow J.M."/>
            <person name="Ryan R.P."/>
            <person name="Hirata H."/>
            <person name="Tsuyumu S."/>
            <person name="Won Lee S."/>
            <person name="Seo Y.S."/>
            <person name="Sriariyanum M."/>
            <person name="Ronald P.C."/>
            <person name="Sonti R.V."/>
            <person name="Van Sluys M.A."/>
            <person name="Leach J.E."/>
            <person name="White F.F."/>
            <person name="Bogdanove A.J."/>
        </authorList>
    </citation>
    <scope>NUCLEOTIDE SEQUENCE [LARGE SCALE GENOMIC DNA]</scope>
    <source>
        <strain evidence="1 2">PXO99A</strain>
    </source>
</reference>
<name>A0A0K0GKD7_XANOP</name>
<accession>A0A0K0GKD7</accession>
<protein>
    <submittedName>
        <fullName evidence="1">Uncharacterized protein</fullName>
    </submittedName>
</protein>